<organism evidence="1 2">
    <name type="scientific">Penicillium angulare</name>
    <dbReference type="NCBI Taxonomy" id="116970"/>
    <lineage>
        <taxon>Eukaryota</taxon>
        <taxon>Fungi</taxon>
        <taxon>Dikarya</taxon>
        <taxon>Ascomycota</taxon>
        <taxon>Pezizomycotina</taxon>
        <taxon>Eurotiomycetes</taxon>
        <taxon>Eurotiomycetidae</taxon>
        <taxon>Eurotiales</taxon>
        <taxon>Aspergillaceae</taxon>
        <taxon>Penicillium</taxon>
    </lineage>
</organism>
<accession>A0A9W9GDL9</accession>
<dbReference type="PANTHER" id="PTHR31644:SF4">
    <property type="entry name" value="ZN(II)2CYS6 TRANSCRIPTION FACTOR (EUROFUNG)"/>
    <property type="match status" value="1"/>
</dbReference>
<evidence type="ECO:0000313" key="2">
    <source>
        <dbReference type="Proteomes" id="UP001149165"/>
    </source>
</evidence>
<dbReference type="GO" id="GO:0009074">
    <property type="term" value="P:aromatic amino acid family catabolic process"/>
    <property type="evidence" value="ECO:0007669"/>
    <property type="project" value="TreeGrafter"/>
</dbReference>
<comment type="caution">
    <text evidence="1">The sequence shown here is derived from an EMBL/GenBank/DDBJ whole genome shotgun (WGS) entry which is preliminary data.</text>
</comment>
<proteinExistence type="predicted"/>
<dbReference type="GO" id="GO:0000981">
    <property type="term" value="F:DNA-binding transcription factor activity, RNA polymerase II-specific"/>
    <property type="evidence" value="ECO:0007669"/>
    <property type="project" value="TreeGrafter"/>
</dbReference>
<evidence type="ECO:0008006" key="3">
    <source>
        <dbReference type="Google" id="ProtNLM"/>
    </source>
</evidence>
<dbReference type="PANTHER" id="PTHR31644">
    <property type="entry name" value="TRANSCRIPTIONAL ACTIVATOR ARO80-RELATED"/>
    <property type="match status" value="1"/>
</dbReference>
<dbReference type="EMBL" id="JAPQKH010000001">
    <property type="protein sequence ID" value="KAJ5116662.1"/>
    <property type="molecule type" value="Genomic_DNA"/>
</dbReference>
<dbReference type="GO" id="GO:0005634">
    <property type="term" value="C:nucleus"/>
    <property type="evidence" value="ECO:0007669"/>
    <property type="project" value="TreeGrafter"/>
</dbReference>
<dbReference type="AlphaFoldDB" id="A0A9W9GDL9"/>
<reference evidence="1" key="1">
    <citation type="submission" date="2022-11" db="EMBL/GenBank/DDBJ databases">
        <authorList>
            <person name="Petersen C."/>
        </authorList>
    </citation>
    <scope>NUCLEOTIDE SEQUENCE</scope>
    <source>
        <strain evidence="1">IBT 30069</strain>
    </source>
</reference>
<protein>
    <recommendedName>
        <fullName evidence="3">Transcription factor</fullName>
    </recommendedName>
</protein>
<keyword evidence="2" id="KW-1185">Reference proteome</keyword>
<dbReference type="OrthoDB" id="2262349at2759"/>
<evidence type="ECO:0000313" key="1">
    <source>
        <dbReference type="EMBL" id="KAJ5116662.1"/>
    </source>
</evidence>
<dbReference type="InterPro" id="IPR052780">
    <property type="entry name" value="AAA_Catabolism_Regulators"/>
</dbReference>
<reference evidence="1" key="2">
    <citation type="journal article" date="2023" name="IMA Fungus">
        <title>Comparative genomic study of the Penicillium genus elucidates a diverse pangenome and 15 lateral gene transfer events.</title>
        <authorList>
            <person name="Petersen C."/>
            <person name="Sorensen T."/>
            <person name="Nielsen M.R."/>
            <person name="Sondergaard T.E."/>
            <person name="Sorensen J.L."/>
            <person name="Fitzpatrick D.A."/>
            <person name="Frisvad J.C."/>
            <person name="Nielsen K.L."/>
        </authorList>
    </citation>
    <scope>NUCLEOTIDE SEQUENCE</scope>
    <source>
        <strain evidence="1">IBT 30069</strain>
    </source>
</reference>
<dbReference type="Proteomes" id="UP001149165">
    <property type="component" value="Unassembled WGS sequence"/>
</dbReference>
<sequence>MNPLSPILTDFFASHKNQFYLVTQEPMLCCTILMISSRDHTLPGVAGDSRTFFIHHRLWQHCQHLLMRLTLGQEKLSKGKTRIVGTVEALLLMSEWYPRQLQFPPDTDGWDSDFLMTNLDGRDPPIPEKDIPVSDRWREDVVEPTKRFERMSWMVLSSALALAHELGAFETNHLARPDDLVGEDAEKYMNHLELRRRRLPSLLFIFINALSCRIGCTSPMASDARVPALSLASLRPVENGRQWLFFINSWTELTKLTMSITDKLFFLMSTSLANSSTQTFLDILDEKQMLLADWHERNSSLIAPEVPFSDILFIEYQHLRILVNSVGMQLVVQRVLSQSGLQTETTIDRFFIERARQLNMTTQEYGFIEEVFDGCRQSLERVVSLGNKKILYFSPMRILFRTISSSIFMIKALALGVRNSKLREALQILDQVIIALEDKNHDDVHLKFQYATLLKAQVNRLRDSLVSSQAVGNTNENYPLDTNFDRQSFDEVHPIDQSFGENQEHFALQMDSMNEFNINEWLFLPFDASMAPFGPSEWDVGARLDGVDLDLDFLWQIPS</sequence>
<dbReference type="GO" id="GO:0045944">
    <property type="term" value="P:positive regulation of transcription by RNA polymerase II"/>
    <property type="evidence" value="ECO:0007669"/>
    <property type="project" value="TreeGrafter"/>
</dbReference>
<gene>
    <name evidence="1" type="ORF">N7456_001010</name>
</gene>
<name>A0A9W9GDL9_9EURO</name>